<evidence type="ECO:0000256" key="10">
    <source>
        <dbReference type="ARBA" id="ARBA00030775"/>
    </source>
</evidence>
<dbReference type="AlphaFoldDB" id="A0A3B7M3U9"/>
<evidence type="ECO:0000313" key="13">
    <source>
        <dbReference type="EMBL" id="AXY58537.1"/>
    </source>
</evidence>
<reference evidence="14" key="1">
    <citation type="submission" date="2018-09" db="EMBL/GenBank/DDBJ databases">
        <title>The complete genome of Acinetobacter sp. strain WCHAc010005.</title>
        <authorList>
            <person name="Hu Y."/>
            <person name="Long H."/>
            <person name="Feng Y."/>
            <person name="Zong Z."/>
        </authorList>
    </citation>
    <scope>NUCLEOTIDE SEQUENCE [LARGE SCALE GENOMIC DNA]</scope>
    <source>
        <strain evidence="14">WCHAc010005</strain>
    </source>
</reference>
<dbReference type="InterPro" id="IPR045584">
    <property type="entry name" value="Pilin-like"/>
</dbReference>
<evidence type="ECO:0000256" key="9">
    <source>
        <dbReference type="ARBA" id="ARBA00025772"/>
    </source>
</evidence>
<name>A0A3B7M3U9_9GAMM</name>
<feature type="domain" description="General secretion pathway GspH" evidence="12">
    <location>
        <begin position="33"/>
        <end position="132"/>
    </location>
</feature>
<protein>
    <recommendedName>
        <fullName evidence="2">Type II secretion system protein H</fullName>
    </recommendedName>
    <alternativeName>
        <fullName evidence="10">General secretion pathway protein H</fullName>
    </alternativeName>
</protein>
<dbReference type="Pfam" id="PF12019">
    <property type="entry name" value="GspH"/>
    <property type="match status" value="1"/>
</dbReference>
<dbReference type="EMBL" id="CP032134">
    <property type="protein sequence ID" value="AXY58537.1"/>
    <property type="molecule type" value="Genomic_DNA"/>
</dbReference>
<feature type="signal peptide" evidence="11">
    <location>
        <begin position="1"/>
        <end position="22"/>
    </location>
</feature>
<comment type="similarity">
    <text evidence="9">Belongs to the GSP H family.</text>
</comment>
<dbReference type="InterPro" id="IPR022346">
    <property type="entry name" value="T2SS_GspH"/>
</dbReference>
<organism evidence="13 14">
    <name type="scientific">Acinetobacter chinensis</name>
    <dbReference type="NCBI Taxonomy" id="2004650"/>
    <lineage>
        <taxon>Bacteria</taxon>
        <taxon>Pseudomonadati</taxon>
        <taxon>Pseudomonadota</taxon>
        <taxon>Gammaproteobacteria</taxon>
        <taxon>Moraxellales</taxon>
        <taxon>Moraxellaceae</taxon>
        <taxon>Acinetobacter</taxon>
    </lineage>
</organism>
<keyword evidence="11" id="KW-0732">Signal</keyword>
<keyword evidence="3" id="KW-1003">Cell membrane</keyword>
<evidence type="ECO:0000259" key="12">
    <source>
        <dbReference type="Pfam" id="PF12019"/>
    </source>
</evidence>
<keyword evidence="7" id="KW-1133">Transmembrane helix</keyword>
<dbReference type="GO" id="GO:0015628">
    <property type="term" value="P:protein secretion by the type II secretion system"/>
    <property type="evidence" value="ECO:0007669"/>
    <property type="project" value="InterPro"/>
</dbReference>
<dbReference type="GO" id="GO:0015627">
    <property type="term" value="C:type II protein secretion system complex"/>
    <property type="evidence" value="ECO:0007669"/>
    <property type="project" value="InterPro"/>
</dbReference>
<dbReference type="Proteomes" id="UP000263753">
    <property type="component" value="Chromosome"/>
</dbReference>
<sequence length="142" mass="14810">MVTIAVLAIIAALAAPSFQSMRDNQKLKLSLMEMRTGIQQGRSRAIIARSPTVVCPDTVAEVTCGANIANYASLSQSQKDDSVLRPVIDDSVTIKSGSVDHFIFNPQGITVSGTITLCSGNKSVSLTVNGPGVITQTDGGVC</sequence>
<keyword evidence="5" id="KW-0997">Cell inner membrane</keyword>
<feature type="chain" id="PRO_5017620116" description="Type II secretion system protein H" evidence="11">
    <location>
        <begin position="23"/>
        <end position="142"/>
    </location>
</feature>
<evidence type="ECO:0000256" key="7">
    <source>
        <dbReference type="ARBA" id="ARBA00022989"/>
    </source>
</evidence>
<dbReference type="GO" id="GO:0005886">
    <property type="term" value="C:plasma membrane"/>
    <property type="evidence" value="ECO:0007669"/>
    <property type="project" value="UniProtKB-SubCell"/>
</dbReference>
<evidence type="ECO:0000313" key="14">
    <source>
        <dbReference type="Proteomes" id="UP000263753"/>
    </source>
</evidence>
<evidence type="ECO:0000256" key="8">
    <source>
        <dbReference type="ARBA" id="ARBA00023136"/>
    </source>
</evidence>
<accession>A0A3B7M3U9</accession>
<dbReference type="KEGG" id="achi:CDG60_16505"/>
<proteinExistence type="inferred from homology"/>
<gene>
    <name evidence="13" type="ORF">CDG60_16505</name>
</gene>
<keyword evidence="6" id="KW-0812">Transmembrane</keyword>
<keyword evidence="8" id="KW-0472">Membrane</keyword>
<evidence type="ECO:0000256" key="2">
    <source>
        <dbReference type="ARBA" id="ARBA00021549"/>
    </source>
</evidence>
<dbReference type="SUPFAM" id="SSF54523">
    <property type="entry name" value="Pili subunits"/>
    <property type="match status" value="1"/>
</dbReference>
<evidence type="ECO:0000256" key="1">
    <source>
        <dbReference type="ARBA" id="ARBA00004377"/>
    </source>
</evidence>
<evidence type="ECO:0000256" key="11">
    <source>
        <dbReference type="SAM" id="SignalP"/>
    </source>
</evidence>
<evidence type="ECO:0000256" key="5">
    <source>
        <dbReference type="ARBA" id="ARBA00022519"/>
    </source>
</evidence>
<keyword evidence="4" id="KW-0488">Methylation</keyword>
<evidence type="ECO:0000256" key="4">
    <source>
        <dbReference type="ARBA" id="ARBA00022481"/>
    </source>
</evidence>
<dbReference type="Gene3D" id="3.55.40.10">
    <property type="entry name" value="minor pseudopilin epsh domain"/>
    <property type="match status" value="1"/>
</dbReference>
<evidence type="ECO:0000256" key="3">
    <source>
        <dbReference type="ARBA" id="ARBA00022475"/>
    </source>
</evidence>
<comment type="subcellular location">
    <subcellularLocation>
        <location evidence="1">Cell inner membrane</location>
        <topology evidence="1">Single-pass membrane protein</topology>
    </subcellularLocation>
</comment>
<evidence type="ECO:0000256" key="6">
    <source>
        <dbReference type="ARBA" id="ARBA00022692"/>
    </source>
</evidence>